<reference evidence="1 2" key="1">
    <citation type="journal article" date="2020" name="Mol. Biol. Evol.">
        <title>Distinct Expression and Methylation Patterns for Genes with Different Fates following a Single Whole-Genome Duplication in Flowering Plants.</title>
        <authorList>
            <person name="Shi T."/>
            <person name="Rahmani R.S."/>
            <person name="Gugger P.F."/>
            <person name="Wang M."/>
            <person name="Li H."/>
            <person name="Zhang Y."/>
            <person name="Li Z."/>
            <person name="Wang Q."/>
            <person name="Van de Peer Y."/>
            <person name="Marchal K."/>
            <person name="Chen J."/>
        </authorList>
    </citation>
    <scope>NUCLEOTIDE SEQUENCE [LARGE SCALE GENOMIC DNA]</scope>
    <source>
        <tissue evidence="1">Leaf</tissue>
    </source>
</reference>
<evidence type="ECO:0000313" key="1">
    <source>
        <dbReference type="EMBL" id="DAD45092.1"/>
    </source>
</evidence>
<dbReference type="Proteomes" id="UP000607653">
    <property type="component" value="Unassembled WGS sequence"/>
</dbReference>
<dbReference type="EMBL" id="DUZY01000007">
    <property type="protein sequence ID" value="DAD45092.1"/>
    <property type="molecule type" value="Genomic_DNA"/>
</dbReference>
<sequence>MAGIFRNRGRVVGLDAGVTDHQTQKEINKWGTAGSHLFSWFGLGIARLSFQSKRY</sequence>
<proteinExistence type="predicted"/>
<dbReference type="AlphaFoldDB" id="A0A822ZIX6"/>
<accession>A0A822ZIX6</accession>
<name>A0A822ZIX6_NELNU</name>
<protein>
    <submittedName>
        <fullName evidence="1">Uncharacterized protein</fullName>
    </submittedName>
</protein>
<evidence type="ECO:0000313" key="2">
    <source>
        <dbReference type="Proteomes" id="UP000607653"/>
    </source>
</evidence>
<keyword evidence="2" id="KW-1185">Reference proteome</keyword>
<comment type="caution">
    <text evidence="1">The sequence shown here is derived from an EMBL/GenBank/DDBJ whole genome shotgun (WGS) entry which is preliminary data.</text>
</comment>
<gene>
    <name evidence="1" type="ORF">HUJ06_003322</name>
</gene>
<organism evidence="1 2">
    <name type="scientific">Nelumbo nucifera</name>
    <name type="common">Sacred lotus</name>
    <dbReference type="NCBI Taxonomy" id="4432"/>
    <lineage>
        <taxon>Eukaryota</taxon>
        <taxon>Viridiplantae</taxon>
        <taxon>Streptophyta</taxon>
        <taxon>Embryophyta</taxon>
        <taxon>Tracheophyta</taxon>
        <taxon>Spermatophyta</taxon>
        <taxon>Magnoliopsida</taxon>
        <taxon>Proteales</taxon>
        <taxon>Nelumbonaceae</taxon>
        <taxon>Nelumbo</taxon>
    </lineage>
</organism>